<dbReference type="SMART" id="SM00421">
    <property type="entry name" value="HTH_LUXR"/>
    <property type="match status" value="1"/>
</dbReference>
<evidence type="ECO:0000313" key="6">
    <source>
        <dbReference type="EMBL" id="ALG07524.1"/>
    </source>
</evidence>
<dbReference type="GO" id="GO:0006355">
    <property type="term" value="P:regulation of DNA-templated transcription"/>
    <property type="evidence" value="ECO:0007669"/>
    <property type="project" value="InterPro"/>
</dbReference>
<evidence type="ECO:0000313" key="7">
    <source>
        <dbReference type="Proteomes" id="UP000063699"/>
    </source>
</evidence>
<keyword evidence="7" id="KW-1185">Reference proteome</keyword>
<dbReference type="SUPFAM" id="SSF46894">
    <property type="entry name" value="C-terminal effector domain of the bipartite response regulators"/>
    <property type="match status" value="1"/>
</dbReference>
<dbReference type="RefSeq" id="WP_054289492.1">
    <property type="nucleotide sequence ID" value="NZ_CP012752.1"/>
</dbReference>
<keyword evidence="3" id="KW-0804">Transcription</keyword>
<evidence type="ECO:0000259" key="5">
    <source>
        <dbReference type="PROSITE" id="PS50043"/>
    </source>
</evidence>
<dbReference type="GO" id="GO:0003677">
    <property type="term" value="F:DNA binding"/>
    <property type="evidence" value="ECO:0007669"/>
    <property type="project" value="UniProtKB-KW"/>
</dbReference>
<gene>
    <name evidence="6" type="ORF">AOZ06_11895</name>
</gene>
<feature type="region of interest" description="Disordered" evidence="4">
    <location>
        <begin position="125"/>
        <end position="177"/>
    </location>
</feature>
<evidence type="ECO:0000256" key="4">
    <source>
        <dbReference type="SAM" id="MobiDB-lite"/>
    </source>
</evidence>
<organism evidence="6 7">
    <name type="scientific">Kibdelosporangium phytohabitans</name>
    <dbReference type="NCBI Taxonomy" id="860235"/>
    <lineage>
        <taxon>Bacteria</taxon>
        <taxon>Bacillati</taxon>
        <taxon>Actinomycetota</taxon>
        <taxon>Actinomycetes</taxon>
        <taxon>Pseudonocardiales</taxon>
        <taxon>Pseudonocardiaceae</taxon>
        <taxon>Kibdelosporangium</taxon>
    </lineage>
</organism>
<sequence length="258" mass="27658">MPGSPAGETGDRVHVRWAISRAALREVLALLPNYDTFRLAATCLAELAGARALAGDHRQAARLPARADSPARLGGLPTTEVFALYDAARLGDARSVYIRLSGLAGELTCEVGTALADAARALGRQRRRTADPRRGHVRTPGYVACTPPKRRSPPHAWPTKPGRTPARPPRRHAPTNLMRGLPMARTPMLAATGLPAMLTPREREVALLAAQGQSSRRLAARLNLSVRTVDNYLGRAYTKLGVTSRTGLGPLLTPQARA</sequence>
<dbReference type="EMBL" id="CP012752">
    <property type="protein sequence ID" value="ALG07524.1"/>
    <property type="molecule type" value="Genomic_DNA"/>
</dbReference>
<dbReference type="CDD" id="cd06170">
    <property type="entry name" value="LuxR_C_like"/>
    <property type="match status" value="1"/>
</dbReference>
<keyword evidence="1" id="KW-0805">Transcription regulation</keyword>
<protein>
    <recommendedName>
        <fullName evidence="5">HTH luxR-type domain-containing protein</fullName>
    </recommendedName>
</protein>
<accession>A0A0N9HZB1</accession>
<name>A0A0N9HZB1_9PSEU</name>
<proteinExistence type="predicted"/>
<dbReference type="Gene3D" id="1.10.10.10">
    <property type="entry name" value="Winged helix-like DNA-binding domain superfamily/Winged helix DNA-binding domain"/>
    <property type="match status" value="1"/>
</dbReference>
<dbReference type="AlphaFoldDB" id="A0A0N9HZB1"/>
<dbReference type="PANTHER" id="PTHR44688">
    <property type="entry name" value="DNA-BINDING TRANSCRIPTIONAL ACTIVATOR DEVR_DOSR"/>
    <property type="match status" value="1"/>
</dbReference>
<dbReference type="InterPro" id="IPR036388">
    <property type="entry name" value="WH-like_DNA-bd_sf"/>
</dbReference>
<dbReference type="PRINTS" id="PR00038">
    <property type="entry name" value="HTHLUXR"/>
</dbReference>
<reference evidence="6 7" key="1">
    <citation type="submission" date="2015-07" db="EMBL/GenBank/DDBJ databases">
        <title>Genome sequencing of Kibdelosporangium phytohabitans.</title>
        <authorList>
            <person name="Qin S."/>
            <person name="Xing K."/>
        </authorList>
    </citation>
    <scope>NUCLEOTIDE SEQUENCE [LARGE SCALE GENOMIC DNA]</scope>
    <source>
        <strain evidence="6 7">KLBMP1111</strain>
    </source>
</reference>
<dbReference type="InterPro" id="IPR000792">
    <property type="entry name" value="Tscrpt_reg_LuxR_C"/>
</dbReference>
<evidence type="ECO:0000256" key="2">
    <source>
        <dbReference type="ARBA" id="ARBA00023125"/>
    </source>
</evidence>
<dbReference type="KEGG" id="kphy:AOZ06_11895"/>
<dbReference type="PROSITE" id="PS50043">
    <property type="entry name" value="HTH_LUXR_2"/>
    <property type="match status" value="1"/>
</dbReference>
<dbReference type="PANTHER" id="PTHR44688:SF16">
    <property type="entry name" value="DNA-BINDING TRANSCRIPTIONAL ACTIVATOR DEVR_DOSR"/>
    <property type="match status" value="1"/>
</dbReference>
<dbReference type="Proteomes" id="UP000063699">
    <property type="component" value="Chromosome"/>
</dbReference>
<dbReference type="Pfam" id="PF00196">
    <property type="entry name" value="GerE"/>
    <property type="match status" value="1"/>
</dbReference>
<evidence type="ECO:0000256" key="1">
    <source>
        <dbReference type="ARBA" id="ARBA00023015"/>
    </source>
</evidence>
<keyword evidence="2" id="KW-0238">DNA-binding</keyword>
<feature type="domain" description="HTH luxR-type" evidence="5">
    <location>
        <begin position="191"/>
        <end position="256"/>
    </location>
</feature>
<dbReference type="InterPro" id="IPR016032">
    <property type="entry name" value="Sig_transdc_resp-reg_C-effctor"/>
</dbReference>
<dbReference type="STRING" id="860235.AOZ06_11895"/>
<evidence type="ECO:0000256" key="3">
    <source>
        <dbReference type="ARBA" id="ARBA00023163"/>
    </source>
</evidence>